<dbReference type="EMBL" id="KN839846">
    <property type="protein sequence ID" value="KIJ64454.1"/>
    <property type="molecule type" value="Genomic_DNA"/>
</dbReference>
<gene>
    <name evidence="2" type="ORF">HYDPIDRAFT_175437</name>
</gene>
<protein>
    <submittedName>
        <fullName evidence="2">Uncharacterized protein</fullName>
    </submittedName>
</protein>
<sequence length="874" mass="99229">MERLCDEIIELILYELNDPTALTLTSKRFLHVSRDPYVRAHYFLTRFGHMDAMFWALGRGKVLNEKVIDILVSSGAYVSRYLVQVAIHHYFRSASHFIKTHWVRTIPLAVFTHFMKVTSGLFDEIPLNKNEDDGYIFHSFLKESRLPPDLKSTKWEDVREILDKYRVLIIIQDPLMAQLPIALAIEPRLLPYAEANGFRMDPKYRDFVFRKMFEKQALNSLDRTDDIIRNVRELRRLDPRMFLSRTVAAEICMEAKSNESAYRALKSLDRSGELLFPLAPLVTELTKLFVKTRSITTTYTVNVLRQLYADFPSSDPTVRTVMLLTVFLSDSTLSTTVTPLALATLKAKLEALNLTPLTKDDLLNVMTNPFVEKLTILLEFAKEMEMSAKAIKDLVQEVAVQCLEIGSKGKTLRKLADGHMLHSTLADAAMQRYSISLDDLPPSEDEKACAAFEAPLCRDFNNSKVIRANASTNMNAVTSSSSQATPPTEPDAPGDLGEVDEAEMDMREGGAEGIVIEEGPEEEAANNSDTPELGVIGQDTLSAMIRQDEMAPTRSRRRSYYYNIYGADTTGKLNYPLEFLQVGKWVKENYEPTSPIMAVFLTHAIINNNTTLLHQYLSSSGTGYTSTTCHVPITLKHFKLLAHLGRAPNWCLYHEIELGAEFYFSEDDYLSKQAPSPEMKRLGKSRARLSDIKKETSPPTLPRSSCQAGPSSSRTSNNTPPRTSRRRPRRSTATVAPSYVIPDSDDEAIVEDDGENDMVALLSMQAKKRKVESNLQRWIKHLSALLVDEQRKHKDKRKRLEKMAATEGKRRVTKSEFHKSLTIHLRSLRKVDLDKRKQLYGPDAAEEDYSDDDDDDDEYHYQNARAAKRRRITT</sequence>
<feature type="compositionally biased region" description="Polar residues" evidence="1">
    <location>
        <begin position="474"/>
        <end position="486"/>
    </location>
</feature>
<reference evidence="2 3" key="1">
    <citation type="submission" date="2014-04" db="EMBL/GenBank/DDBJ databases">
        <title>Evolutionary Origins and Diversification of the Mycorrhizal Mutualists.</title>
        <authorList>
            <consortium name="DOE Joint Genome Institute"/>
            <consortium name="Mycorrhizal Genomics Consortium"/>
            <person name="Kohler A."/>
            <person name="Kuo A."/>
            <person name="Nagy L.G."/>
            <person name="Floudas D."/>
            <person name="Copeland A."/>
            <person name="Barry K.W."/>
            <person name="Cichocki N."/>
            <person name="Veneault-Fourrey C."/>
            <person name="LaButti K."/>
            <person name="Lindquist E.A."/>
            <person name="Lipzen A."/>
            <person name="Lundell T."/>
            <person name="Morin E."/>
            <person name="Murat C."/>
            <person name="Riley R."/>
            <person name="Ohm R."/>
            <person name="Sun H."/>
            <person name="Tunlid A."/>
            <person name="Henrissat B."/>
            <person name="Grigoriev I.V."/>
            <person name="Hibbett D.S."/>
            <person name="Martin F."/>
        </authorList>
    </citation>
    <scope>NUCLEOTIDE SEQUENCE [LARGE SCALE GENOMIC DNA]</scope>
    <source>
        <strain evidence="2 3">MD-312</strain>
    </source>
</reference>
<dbReference type="AlphaFoldDB" id="A0A0C9VFV8"/>
<evidence type="ECO:0000313" key="3">
    <source>
        <dbReference type="Proteomes" id="UP000053820"/>
    </source>
</evidence>
<organism evidence="2 3">
    <name type="scientific">Hydnomerulius pinastri MD-312</name>
    <dbReference type="NCBI Taxonomy" id="994086"/>
    <lineage>
        <taxon>Eukaryota</taxon>
        <taxon>Fungi</taxon>
        <taxon>Dikarya</taxon>
        <taxon>Basidiomycota</taxon>
        <taxon>Agaricomycotina</taxon>
        <taxon>Agaricomycetes</taxon>
        <taxon>Agaricomycetidae</taxon>
        <taxon>Boletales</taxon>
        <taxon>Boletales incertae sedis</taxon>
        <taxon>Leucogyrophana</taxon>
    </lineage>
</organism>
<dbReference type="OrthoDB" id="270318at2759"/>
<dbReference type="HOGENOM" id="CLU_021749_0_0_1"/>
<evidence type="ECO:0000256" key="1">
    <source>
        <dbReference type="SAM" id="MobiDB-lite"/>
    </source>
</evidence>
<keyword evidence="3" id="KW-1185">Reference proteome</keyword>
<feature type="region of interest" description="Disordered" evidence="1">
    <location>
        <begin position="474"/>
        <end position="497"/>
    </location>
</feature>
<evidence type="ECO:0000313" key="2">
    <source>
        <dbReference type="EMBL" id="KIJ64454.1"/>
    </source>
</evidence>
<feature type="compositionally biased region" description="Acidic residues" evidence="1">
    <location>
        <begin position="844"/>
        <end position="858"/>
    </location>
</feature>
<feature type="compositionally biased region" description="Low complexity" evidence="1">
    <location>
        <begin position="710"/>
        <end position="722"/>
    </location>
</feature>
<dbReference type="Proteomes" id="UP000053820">
    <property type="component" value="Unassembled WGS sequence"/>
</dbReference>
<accession>A0A0C9VFV8</accession>
<feature type="region of interest" description="Disordered" evidence="1">
    <location>
        <begin position="674"/>
        <end position="747"/>
    </location>
</feature>
<proteinExistence type="predicted"/>
<name>A0A0C9VFV8_9AGAM</name>
<feature type="region of interest" description="Disordered" evidence="1">
    <location>
        <begin position="836"/>
        <end position="859"/>
    </location>
</feature>